<dbReference type="PANTHER" id="PTHR34352">
    <property type="entry name" value="PROTEIN YHFA"/>
    <property type="match status" value="1"/>
</dbReference>
<dbReference type="AlphaFoldDB" id="A0A7V8NXE3"/>
<comment type="caution">
    <text evidence="1">The sequence shown here is derived from an EMBL/GenBank/DDBJ whole genome shotgun (WGS) entry which is preliminary data.</text>
</comment>
<dbReference type="Pfam" id="PF02566">
    <property type="entry name" value="OsmC"/>
    <property type="match status" value="1"/>
</dbReference>
<dbReference type="InterPro" id="IPR036102">
    <property type="entry name" value="OsmC/Ohrsf"/>
</dbReference>
<dbReference type="PANTHER" id="PTHR34352:SF1">
    <property type="entry name" value="PROTEIN YHFA"/>
    <property type="match status" value="1"/>
</dbReference>
<dbReference type="InterPro" id="IPR015946">
    <property type="entry name" value="KH_dom-like_a/b"/>
</dbReference>
<dbReference type="EMBL" id="JACDQQ010002896">
    <property type="protein sequence ID" value="MBA0089246.1"/>
    <property type="molecule type" value="Genomic_DNA"/>
</dbReference>
<reference evidence="1" key="1">
    <citation type="submission" date="2020-06" db="EMBL/GenBank/DDBJ databases">
        <title>Legume-microbial interactions unlock mineral nutrients during tropical forest succession.</title>
        <authorList>
            <person name="Epihov D.Z."/>
        </authorList>
    </citation>
    <scope>NUCLEOTIDE SEQUENCE [LARGE SCALE GENOMIC DNA]</scope>
    <source>
        <strain evidence="1">Pan2503</strain>
    </source>
</reference>
<gene>
    <name evidence="1" type="ORF">HRJ53_30010</name>
</gene>
<dbReference type="Gene3D" id="3.30.300.20">
    <property type="match status" value="1"/>
</dbReference>
<dbReference type="SUPFAM" id="SSF82784">
    <property type="entry name" value="OsmC-like"/>
    <property type="match status" value="1"/>
</dbReference>
<proteinExistence type="predicted"/>
<keyword evidence="2" id="KW-1185">Reference proteome</keyword>
<sequence>MQTASVKWIGEQKFVATGPSGHAVTLDSDRESNQAPGPMELVLMALGACTATDVVTILEKKRQKLDSLEIICSGERAKHPPTVWIKLEMLYRLRGQLDDTAVRHAIQLSEDKYCSVAAMLRKTAALSWRYEILAPGI</sequence>
<dbReference type="Gene3D" id="2.20.25.10">
    <property type="match status" value="1"/>
</dbReference>
<dbReference type="InterPro" id="IPR003718">
    <property type="entry name" value="OsmC/Ohr_fam"/>
</dbReference>
<accession>A0A7V8NXE3</accession>
<name>A0A7V8NXE3_9BACT</name>
<evidence type="ECO:0000313" key="1">
    <source>
        <dbReference type="EMBL" id="MBA0089246.1"/>
    </source>
</evidence>
<evidence type="ECO:0000313" key="2">
    <source>
        <dbReference type="Proteomes" id="UP000567293"/>
    </source>
</evidence>
<organism evidence="1 2">
    <name type="scientific">Candidatus Acidiferrum panamense</name>
    <dbReference type="NCBI Taxonomy" id="2741543"/>
    <lineage>
        <taxon>Bacteria</taxon>
        <taxon>Pseudomonadati</taxon>
        <taxon>Acidobacteriota</taxon>
        <taxon>Terriglobia</taxon>
        <taxon>Candidatus Acidiferrales</taxon>
        <taxon>Candidatus Acidiferrum</taxon>
    </lineage>
</organism>
<protein>
    <submittedName>
        <fullName evidence="1">OsmC family protein</fullName>
    </submittedName>
</protein>
<dbReference type="Proteomes" id="UP000567293">
    <property type="component" value="Unassembled WGS sequence"/>
</dbReference>